<proteinExistence type="predicted"/>
<dbReference type="EMBL" id="LWBP01000001">
    <property type="protein sequence ID" value="OQP68687.1"/>
    <property type="molecule type" value="Genomic_DNA"/>
</dbReference>
<name>A0A1V9GDR9_9BACT</name>
<dbReference type="InterPro" id="IPR058058">
    <property type="entry name" value="CBU_0592-like"/>
</dbReference>
<comment type="caution">
    <text evidence="3">The sequence shown here is derived from an EMBL/GenBank/DDBJ whole genome shotgun (WGS) entry which is preliminary data.</text>
</comment>
<keyword evidence="4" id="KW-1185">Reference proteome</keyword>
<dbReference type="Proteomes" id="UP000192276">
    <property type="component" value="Unassembled WGS sequence"/>
</dbReference>
<reference evidence="4" key="1">
    <citation type="submission" date="2016-04" db="EMBL/GenBank/DDBJ databases">
        <authorList>
            <person name="Chen L."/>
            <person name="Zhuang W."/>
            <person name="Wang G."/>
        </authorList>
    </citation>
    <scope>NUCLEOTIDE SEQUENCE [LARGE SCALE GENOMIC DNA]</scope>
    <source>
        <strain evidence="4">208</strain>
    </source>
</reference>
<evidence type="ECO:0000313" key="3">
    <source>
        <dbReference type="EMBL" id="OQP68687.1"/>
    </source>
</evidence>
<gene>
    <name evidence="3" type="ORF">A4R26_02030</name>
</gene>
<keyword evidence="1" id="KW-0812">Transmembrane</keyword>
<sequence>MLGWVGSFAYLLAYLLLSLNKLKAGQKAYHVLNIVGALGLTVNALFIQDYPNVLVNIVWGSIALMAILLIVRKRSD</sequence>
<feature type="transmembrane region" description="Helical" evidence="1">
    <location>
        <begin position="6"/>
        <end position="22"/>
    </location>
</feature>
<dbReference type="NCBIfam" id="NF047864">
    <property type="entry name" value="CBU_0592_membra"/>
    <property type="match status" value="1"/>
</dbReference>
<organism evidence="3 4">
    <name type="scientific">Niastella populi</name>
    <dbReference type="NCBI Taxonomy" id="550983"/>
    <lineage>
        <taxon>Bacteria</taxon>
        <taxon>Pseudomonadati</taxon>
        <taxon>Bacteroidota</taxon>
        <taxon>Chitinophagia</taxon>
        <taxon>Chitinophagales</taxon>
        <taxon>Chitinophagaceae</taxon>
        <taxon>Niastella</taxon>
    </lineage>
</organism>
<protein>
    <recommendedName>
        <fullName evidence="2">CBU-0592-like domain-containing protein</fullName>
    </recommendedName>
</protein>
<evidence type="ECO:0000259" key="2">
    <source>
        <dbReference type="Pfam" id="PF26604"/>
    </source>
</evidence>
<feature type="domain" description="CBU-0592-like" evidence="2">
    <location>
        <begin position="2"/>
        <end position="74"/>
    </location>
</feature>
<feature type="transmembrane region" description="Helical" evidence="1">
    <location>
        <begin position="29"/>
        <end position="47"/>
    </location>
</feature>
<evidence type="ECO:0000256" key="1">
    <source>
        <dbReference type="SAM" id="Phobius"/>
    </source>
</evidence>
<dbReference type="AlphaFoldDB" id="A0A1V9GDR9"/>
<dbReference type="Pfam" id="PF26604">
    <property type="entry name" value="CBU_0592"/>
    <property type="match status" value="1"/>
</dbReference>
<evidence type="ECO:0000313" key="4">
    <source>
        <dbReference type="Proteomes" id="UP000192276"/>
    </source>
</evidence>
<feature type="transmembrane region" description="Helical" evidence="1">
    <location>
        <begin position="53"/>
        <end position="71"/>
    </location>
</feature>
<keyword evidence="1" id="KW-1133">Transmembrane helix</keyword>
<dbReference type="STRING" id="550983.A4R26_02030"/>
<accession>A0A1V9GDR9</accession>
<keyword evidence="1" id="KW-0472">Membrane</keyword>